<dbReference type="GO" id="GO:0008652">
    <property type="term" value="P:amino acid biosynthetic process"/>
    <property type="evidence" value="ECO:0007669"/>
    <property type="project" value="UniProtKB-KW"/>
</dbReference>
<dbReference type="InterPro" id="IPR000453">
    <property type="entry name" value="Chorismate_synth"/>
</dbReference>
<dbReference type="PANTHER" id="PTHR21085">
    <property type="entry name" value="CHORISMATE SYNTHASE"/>
    <property type="match status" value="1"/>
</dbReference>
<dbReference type="GO" id="GO:0009423">
    <property type="term" value="P:chorismate biosynthetic process"/>
    <property type="evidence" value="ECO:0007669"/>
    <property type="project" value="TreeGrafter"/>
</dbReference>
<dbReference type="GO" id="GO:0009073">
    <property type="term" value="P:aromatic amino acid family biosynthetic process"/>
    <property type="evidence" value="ECO:0007669"/>
    <property type="project" value="UniProtKB-KW"/>
</dbReference>
<gene>
    <name evidence="14" type="ORF">LSH36_3419g00006</name>
</gene>
<accession>A0AAD9IPK5</accession>
<name>A0AAD9IPK5_9ANNE</name>
<evidence type="ECO:0000313" key="14">
    <source>
        <dbReference type="EMBL" id="KAK2138288.1"/>
    </source>
</evidence>
<keyword evidence="10" id="KW-0456">Lyase</keyword>
<evidence type="ECO:0000256" key="1">
    <source>
        <dbReference type="ARBA" id="ARBA00000109"/>
    </source>
</evidence>
<dbReference type="GO" id="GO:0006364">
    <property type="term" value="P:rRNA processing"/>
    <property type="evidence" value="ECO:0007669"/>
    <property type="project" value="InterPro"/>
</dbReference>
<evidence type="ECO:0000256" key="7">
    <source>
        <dbReference type="ARBA" id="ARBA00022801"/>
    </source>
</evidence>
<keyword evidence="8 11" id="KW-0694">RNA-binding</keyword>
<dbReference type="InterPro" id="IPR000999">
    <property type="entry name" value="RNase_III_dom"/>
</dbReference>
<dbReference type="SUPFAM" id="SSF69065">
    <property type="entry name" value="RNase III domain-like"/>
    <property type="match status" value="1"/>
</dbReference>
<evidence type="ECO:0000256" key="6">
    <source>
        <dbReference type="ARBA" id="ARBA00022759"/>
    </source>
</evidence>
<feature type="domain" description="RNase III" evidence="13">
    <location>
        <begin position="4"/>
        <end position="127"/>
    </location>
</feature>
<evidence type="ECO:0000256" key="9">
    <source>
        <dbReference type="ARBA" id="ARBA00023141"/>
    </source>
</evidence>
<sequence>MKQLKSLEKALDYKFRQANLITEALTHKSYKKPYNNERLEFLGDAVLDLIVGEYLFQKFSNEDEGVLSKIRASLVNEKGFTRLAIHINLGDSLLLSVAEENNHGRTKPSLLSNAFEAIIGAIYLESGLKDASKVVIRLIEDSYETIDLNSLSKDFKTTLQELTQAEFGETPTYKLIRAFGPDHQKEFEIAIELQHKQSHGKALGCIVDGVPAGLEIDELFIQSELDRRKPGKSKLETARKEDDKVEILSGTFEGLSTGHADFTYYHKYGIRDYRGGGRSSARETAARVAGGAIAKLMLKSIGIEIFSGLCEVDGIKSESYDFTHAKGSKLYALDPKVEEAQEKAILEAKSKHDSVGGVVLTVSKGVPIGLGEPLYYKLDAILAEAMMGINAAKAVEIGEGIASTHLKGSQNNDEITPNGFKSNHSGGMLGGISNGDDIVVKTHFKPTPSIFQAQETVTKENERVMCELKGRHDPCVAIRGSVVCEAMMALVLADMTLLNMGKKMEHLGQIYGKSK</sequence>
<dbReference type="PROSITE" id="PS50137">
    <property type="entry name" value="DS_RBD"/>
    <property type="match status" value="1"/>
</dbReference>
<dbReference type="NCBIfam" id="TIGR02191">
    <property type="entry name" value="RNaseIII"/>
    <property type="match status" value="1"/>
</dbReference>
<dbReference type="SUPFAM" id="SSF103263">
    <property type="entry name" value="Chorismate synthase, AroC"/>
    <property type="match status" value="1"/>
</dbReference>
<evidence type="ECO:0000256" key="4">
    <source>
        <dbReference type="ARBA" id="ARBA00022605"/>
    </source>
</evidence>
<evidence type="ECO:0000256" key="5">
    <source>
        <dbReference type="ARBA" id="ARBA00022722"/>
    </source>
</evidence>
<dbReference type="GO" id="GO:0003723">
    <property type="term" value="F:RNA binding"/>
    <property type="evidence" value="ECO:0007669"/>
    <property type="project" value="UniProtKB-UniRule"/>
</dbReference>
<dbReference type="SUPFAM" id="SSF54768">
    <property type="entry name" value="dsRNA-binding domain-like"/>
    <property type="match status" value="1"/>
</dbReference>
<dbReference type="CDD" id="cd10845">
    <property type="entry name" value="DSRM_RNAse_III_family"/>
    <property type="match status" value="1"/>
</dbReference>
<keyword evidence="5" id="KW-0540">Nuclease</keyword>
<evidence type="ECO:0000256" key="10">
    <source>
        <dbReference type="ARBA" id="ARBA00023239"/>
    </source>
</evidence>
<feature type="domain" description="DRBM" evidence="12">
    <location>
        <begin position="154"/>
        <end position="204"/>
    </location>
</feature>
<dbReference type="InterPro" id="IPR020541">
    <property type="entry name" value="Chorismate_synthase_CS"/>
</dbReference>
<dbReference type="GO" id="GO:0035196">
    <property type="term" value="P:miRNA processing"/>
    <property type="evidence" value="ECO:0007669"/>
    <property type="project" value="UniProtKB-ARBA"/>
</dbReference>
<dbReference type="Proteomes" id="UP001208570">
    <property type="component" value="Unassembled WGS sequence"/>
</dbReference>
<comment type="similarity">
    <text evidence="3">Belongs to the chorismate synthase family.</text>
</comment>
<dbReference type="InterPro" id="IPR011907">
    <property type="entry name" value="RNase_III"/>
</dbReference>
<dbReference type="InterPro" id="IPR014720">
    <property type="entry name" value="dsRBD_dom"/>
</dbReference>
<dbReference type="Pfam" id="PF14622">
    <property type="entry name" value="Ribonucleas_3_3"/>
    <property type="match status" value="1"/>
</dbReference>
<dbReference type="SMART" id="SM00535">
    <property type="entry name" value="RIBOc"/>
    <property type="match status" value="1"/>
</dbReference>
<evidence type="ECO:0008006" key="16">
    <source>
        <dbReference type="Google" id="ProtNLM"/>
    </source>
</evidence>
<dbReference type="FunFam" id="1.10.1520.10:FF:000001">
    <property type="entry name" value="Ribonuclease 3"/>
    <property type="match status" value="1"/>
</dbReference>
<dbReference type="PROSITE" id="PS00517">
    <property type="entry name" value="RNASE_3_1"/>
    <property type="match status" value="1"/>
</dbReference>
<dbReference type="Gene3D" id="1.10.1520.10">
    <property type="entry name" value="Ribonuclease III domain"/>
    <property type="match status" value="1"/>
</dbReference>
<dbReference type="GO" id="GO:0034963">
    <property type="term" value="P:box C/D sno(s)RNA processing"/>
    <property type="evidence" value="ECO:0007669"/>
    <property type="project" value="UniProtKB-ARBA"/>
</dbReference>
<dbReference type="PROSITE" id="PS50142">
    <property type="entry name" value="RNASE_3_2"/>
    <property type="match status" value="1"/>
</dbReference>
<keyword evidence="6" id="KW-0255">Endonuclease</keyword>
<dbReference type="GO" id="GO:0005829">
    <property type="term" value="C:cytosol"/>
    <property type="evidence" value="ECO:0007669"/>
    <property type="project" value="TreeGrafter"/>
</dbReference>
<dbReference type="PROSITE" id="PS00788">
    <property type="entry name" value="CHORISMATE_SYNTHASE_2"/>
    <property type="match status" value="1"/>
</dbReference>
<dbReference type="CDD" id="cd00593">
    <property type="entry name" value="RIBOc"/>
    <property type="match status" value="1"/>
</dbReference>
<organism evidence="14 15">
    <name type="scientific">Paralvinella palmiformis</name>
    <dbReference type="NCBI Taxonomy" id="53620"/>
    <lineage>
        <taxon>Eukaryota</taxon>
        <taxon>Metazoa</taxon>
        <taxon>Spiralia</taxon>
        <taxon>Lophotrochozoa</taxon>
        <taxon>Annelida</taxon>
        <taxon>Polychaeta</taxon>
        <taxon>Sedentaria</taxon>
        <taxon>Canalipalpata</taxon>
        <taxon>Terebellida</taxon>
        <taxon>Terebelliformia</taxon>
        <taxon>Alvinellidae</taxon>
        <taxon>Paralvinella</taxon>
    </lineage>
</organism>
<dbReference type="AlphaFoldDB" id="A0AAD9IPK5"/>
<evidence type="ECO:0000259" key="12">
    <source>
        <dbReference type="PROSITE" id="PS50137"/>
    </source>
</evidence>
<dbReference type="EMBL" id="JAODUP010003406">
    <property type="protein sequence ID" value="KAK2138288.1"/>
    <property type="molecule type" value="Genomic_DNA"/>
</dbReference>
<dbReference type="HAMAP" id="MF_00104">
    <property type="entry name" value="RNase_III"/>
    <property type="match status" value="1"/>
</dbReference>
<dbReference type="PANTHER" id="PTHR21085:SF0">
    <property type="entry name" value="CHORISMATE SYNTHASE"/>
    <property type="match status" value="1"/>
</dbReference>
<evidence type="ECO:0000256" key="3">
    <source>
        <dbReference type="ARBA" id="ARBA00008014"/>
    </source>
</evidence>
<evidence type="ECO:0000256" key="2">
    <source>
        <dbReference type="ARBA" id="ARBA00005044"/>
    </source>
</evidence>
<dbReference type="NCBIfam" id="TIGR00033">
    <property type="entry name" value="aroC"/>
    <property type="match status" value="1"/>
</dbReference>
<evidence type="ECO:0000259" key="13">
    <source>
        <dbReference type="PROSITE" id="PS50142"/>
    </source>
</evidence>
<dbReference type="GO" id="GO:0004107">
    <property type="term" value="F:chorismate synthase activity"/>
    <property type="evidence" value="ECO:0007669"/>
    <property type="project" value="InterPro"/>
</dbReference>
<evidence type="ECO:0000313" key="15">
    <source>
        <dbReference type="Proteomes" id="UP001208570"/>
    </source>
</evidence>
<dbReference type="InterPro" id="IPR036389">
    <property type="entry name" value="RNase_III_sf"/>
</dbReference>
<evidence type="ECO:0000256" key="11">
    <source>
        <dbReference type="PROSITE-ProRule" id="PRU00266"/>
    </source>
</evidence>
<dbReference type="PROSITE" id="PS00789">
    <property type="entry name" value="CHORISMATE_SYNTHASE_3"/>
    <property type="match status" value="1"/>
</dbReference>
<comment type="caution">
    <text evidence="14">The sequence shown here is derived from an EMBL/GenBank/DDBJ whole genome shotgun (WGS) entry which is preliminary data.</text>
</comment>
<dbReference type="Gene3D" id="3.60.150.10">
    <property type="entry name" value="Chorismate synthase AroC"/>
    <property type="match status" value="2"/>
</dbReference>
<dbReference type="HAMAP" id="MF_00300">
    <property type="entry name" value="Chorismate_synth"/>
    <property type="match status" value="1"/>
</dbReference>
<comment type="pathway">
    <text evidence="2">Metabolic intermediate biosynthesis; chorismate biosynthesis; chorismate from D-erythrose 4-phosphate and phosphoenolpyruvate: step 7/7.</text>
</comment>
<dbReference type="GO" id="GO:0034475">
    <property type="term" value="P:U4 snRNA 3'-end processing"/>
    <property type="evidence" value="ECO:0007669"/>
    <property type="project" value="UniProtKB-ARBA"/>
</dbReference>
<keyword evidence="7" id="KW-0378">Hydrolase</keyword>
<dbReference type="InterPro" id="IPR035904">
    <property type="entry name" value="Chorismate_synth_AroC_sf"/>
</dbReference>
<keyword evidence="4" id="KW-0028">Amino-acid biosynthesis</keyword>
<dbReference type="GO" id="GO:0030847">
    <property type="term" value="P:termination of RNA polymerase II transcription, exosome-dependent"/>
    <property type="evidence" value="ECO:0007669"/>
    <property type="project" value="UniProtKB-ARBA"/>
</dbReference>
<dbReference type="GO" id="GO:0004525">
    <property type="term" value="F:ribonuclease III activity"/>
    <property type="evidence" value="ECO:0007669"/>
    <property type="project" value="UniProtKB-EC"/>
</dbReference>
<protein>
    <recommendedName>
        <fullName evidence="16">Chorismate synthase</fullName>
    </recommendedName>
</protein>
<proteinExistence type="inferred from homology"/>
<evidence type="ECO:0000256" key="8">
    <source>
        <dbReference type="ARBA" id="ARBA00022884"/>
    </source>
</evidence>
<dbReference type="CDD" id="cd07304">
    <property type="entry name" value="Chorismate_synthase"/>
    <property type="match status" value="1"/>
</dbReference>
<dbReference type="Pfam" id="PF01264">
    <property type="entry name" value="Chorismate_synt"/>
    <property type="match status" value="1"/>
</dbReference>
<reference evidence="14" key="1">
    <citation type="journal article" date="2023" name="Mol. Biol. Evol.">
        <title>Third-Generation Sequencing Reveals the Adaptive Role of the Epigenome in Three Deep-Sea Polychaetes.</title>
        <authorList>
            <person name="Perez M."/>
            <person name="Aroh O."/>
            <person name="Sun Y."/>
            <person name="Lan Y."/>
            <person name="Juniper S.K."/>
            <person name="Young C.R."/>
            <person name="Angers B."/>
            <person name="Qian P.Y."/>
        </authorList>
    </citation>
    <scope>NUCLEOTIDE SEQUENCE</scope>
    <source>
        <strain evidence="14">P08H-3</strain>
    </source>
</reference>
<dbReference type="Gene3D" id="3.30.160.20">
    <property type="match status" value="1"/>
</dbReference>
<dbReference type="GO" id="GO:0010181">
    <property type="term" value="F:FMN binding"/>
    <property type="evidence" value="ECO:0007669"/>
    <property type="project" value="TreeGrafter"/>
</dbReference>
<comment type="catalytic activity">
    <reaction evidence="1">
        <text>Endonucleolytic cleavage to 5'-phosphomonoester.</text>
        <dbReference type="EC" id="3.1.26.3"/>
    </reaction>
</comment>
<keyword evidence="9" id="KW-0057">Aromatic amino acid biosynthesis</keyword>
<keyword evidence="15" id="KW-1185">Reference proteome</keyword>